<reference evidence="3" key="1">
    <citation type="submission" date="2019-08" db="EMBL/GenBank/DDBJ databases">
        <title>The mitochondrial genome sequence of Ganoderma sp. strain Zizhi S2, merged Ganoderma duropora and G. sinense into a new complex species.</title>
        <authorList>
            <person name="Chen T.-Q."/>
            <person name="Xu X.-L."/>
        </authorList>
    </citation>
    <scope>NUCLEOTIDE SEQUENCE</scope>
    <source>
        <strain evidence="3">Zizhi S2</strain>
    </source>
</reference>
<evidence type="ECO:0000313" key="3">
    <source>
        <dbReference type="EMBL" id="QTG38685.1"/>
    </source>
</evidence>
<dbReference type="AlphaFoldDB" id="A0A8A5R7Z1"/>
<gene>
    <name evidence="3" type="primary">orf264</name>
</gene>
<dbReference type="GO" id="GO:0004519">
    <property type="term" value="F:endonuclease activity"/>
    <property type="evidence" value="ECO:0007669"/>
    <property type="project" value="InterPro"/>
</dbReference>
<comment type="function">
    <text evidence="1">Mitochondrial DNA endonuclease involved in intron homing.</text>
</comment>
<protein>
    <recommendedName>
        <fullName evidence="2">Homing endonuclease LAGLIDADG domain-containing protein</fullName>
    </recommendedName>
</protein>
<accession>A0A8A5R7Z1</accession>
<proteinExistence type="predicted"/>
<evidence type="ECO:0000259" key="2">
    <source>
        <dbReference type="Pfam" id="PF03161"/>
    </source>
</evidence>
<dbReference type="InterPro" id="IPR004860">
    <property type="entry name" value="LAGLIDADG_dom"/>
</dbReference>
<name>A0A8A5R7Z1_9APHY</name>
<sequence>MKVIANKFSIGLSILIIFLYSNCFEFIFKNVILVPDLIFNMAVPILPKRKRTRGYMPKEEKIRVSNSIPDWFKQVVCGIMLSDGSIRMNGKQALLSIQQTHQELTQEIWKMCFQLNLVLSGIHIINRQNKKIVYSFQTLSLPFFTSLYNDWYKSIDNKNIKVLPLNLDFLFTPLAIAFLIMGDGSWDKSGSRIIIHLNNFTLIEVNRIQSILLSKFDISSYLVKTPHSDKDRGYVLKIPARDVGKVRALVSDHIYPTLKYKIGL</sequence>
<keyword evidence="3" id="KW-0496">Mitochondrion</keyword>
<dbReference type="InterPro" id="IPR027434">
    <property type="entry name" value="Homing_endonucl"/>
</dbReference>
<geneLocation type="mitochondrion" evidence="3"/>
<feature type="domain" description="Homing endonuclease LAGLIDADG" evidence="2">
    <location>
        <begin position="74"/>
        <end position="242"/>
    </location>
</feature>
<evidence type="ECO:0000256" key="1">
    <source>
        <dbReference type="ARBA" id="ARBA00002670"/>
    </source>
</evidence>
<organism evidence="3">
    <name type="scientific">Ganoderma sp. TQC-2021a</name>
    <dbReference type="NCBI Taxonomy" id="2816325"/>
    <lineage>
        <taxon>Eukaryota</taxon>
        <taxon>Fungi</taxon>
        <taxon>Dikarya</taxon>
        <taxon>Basidiomycota</taxon>
        <taxon>Agaricomycotina</taxon>
        <taxon>Agaricomycetes</taxon>
        <taxon>Polyporales</taxon>
        <taxon>Polyporaceae</taxon>
        <taxon>Ganoderma</taxon>
    </lineage>
</organism>
<dbReference type="Gene3D" id="3.10.28.10">
    <property type="entry name" value="Homing endonucleases"/>
    <property type="match status" value="2"/>
</dbReference>
<dbReference type="Pfam" id="PF03161">
    <property type="entry name" value="LAGLIDADG_2"/>
    <property type="match status" value="1"/>
</dbReference>
<dbReference type="EMBL" id="MN356101">
    <property type="protein sequence ID" value="QTG38685.1"/>
    <property type="molecule type" value="Genomic_DNA"/>
</dbReference>
<dbReference type="SUPFAM" id="SSF55608">
    <property type="entry name" value="Homing endonucleases"/>
    <property type="match status" value="1"/>
</dbReference>